<dbReference type="RefSeq" id="WP_191712255.1">
    <property type="nucleotide sequence ID" value="NZ_JACSPX010000001.1"/>
</dbReference>
<dbReference type="EMBL" id="JACSPX010000001">
    <property type="protein sequence ID" value="MBD8011584.1"/>
    <property type="molecule type" value="Genomic_DNA"/>
</dbReference>
<feature type="domain" description="Solute-binding protein family 3/N-terminal" evidence="3">
    <location>
        <begin position="44"/>
        <end position="154"/>
    </location>
</feature>
<sequence length="158" mass="17262">MRRRRMTGAAALVLLVALTGCGMRIPADPHGSIERIEGGTLRAGATEQPPWVEVHDDGKPTGSEPELVQEFAEQLDATVEWTTGSEADLLTALERGELDLVVGGFLDDTPWTDRGAVTRPYTERSTKHGTQKHVMIVRMGENALLTELETFLHEEVGS</sequence>
<evidence type="ECO:0000313" key="5">
    <source>
        <dbReference type="Proteomes" id="UP000611521"/>
    </source>
</evidence>
<feature type="chain" id="PRO_5045049394" evidence="2">
    <location>
        <begin position="27"/>
        <end position="158"/>
    </location>
</feature>
<dbReference type="PANTHER" id="PTHR35936">
    <property type="entry name" value="MEMBRANE-BOUND LYTIC MUREIN TRANSGLYCOSYLASE F"/>
    <property type="match status" value="1"/>
</dbReference>
<dbReference type="PROSITE" id="PS51257">
    <property type="entry name" value="PROKAR_LIPOPROTEIN"/>
    <property type="match status" value="1"/>
</dbReference>
<reference evidence="4 5" key="1">
    <citation type="submission" date="2020-08" db="EMBL/GenBank/DDBJ databases">
        <title>A Genomic Blueprint of the Chicken Gut Microbiome.</title>
        <authorList>
            <person name="Gilroy R."/>
            <person name="Ravi A."/>
            <person name="Getino M."/>
            <person name="Pursley I."/>
            <person name="Horton D.L."/>
            <person name="Alikhan N.-F."/>
            <person name="Baker D."/>
            <person name="Gharbi K."/>
            <person name="Hall N."/>
            <person name="Watson M."/>
            <person name="Adriaenssens E.M."/>
            <person name="Foster-Nyarko E."/>
            <person name="Jarju S."/>
            <person name="Secka A."/>
            <person name="Antonio M."/>
            <person name="Oren A."/>
            <person name="Chaudhuri R."/>
            <person name="La Ragione R.M."/>
            <person name="Hildebrand F."/>
            <person name="Pallen M.J."/>
        </authorList>
    </citation>
    <scope>NUCLEOTIDE SEQUENCE [LARGE SCALE GENOMIC DNA]</scope>
    <source>
        <strain evidence="4 5">Re1</strain>
    </source>
</reference>
<name>A0ABR8W3H9_9MICO</name>
<protein>
    <submittedName>
        <fullName evidence="4">Transporter substrate-binding domain-containing protein</fullName>
    </submittedName>
</protein>
<keyword evidence="5" id="KW-1185">Reference proteome</keyword>
<gene>
    <name evidence="4" type="ORF">H9633_04655</name>
</gene>
<dbReference type="Proteomes" id="UP000611521">
    <property type="component" value="Unassembled WGS sequence"/>
</dbReference>
<proteinExistence type="predicted"/>
<dbReference type="InterPro" id="IPR001638">
    <property type="entry name" value="Solute-binding_3/MltF_N"/>
</dbReference>
<dbReference type="SUPFAM" id="SSF53850">
    <property type="entry name" value="Periplasmic binding protein-like II"/>
    <property type="match status" value="1"/>
</dbReference>
<evidence type="ECO:0000259" key="3">
    <source>
        <dbReference type="Pfam" id="PF00497"/>
    </source>
</evidence>
<dbReference type="Pfam" id="PF00497">
    <property type="entry name" value="SBP_bac_3"/>
    <property type="match status" value="1"/>
</dbReference>
<dbReference type="Gene3D" id="3.40.190.10">
    <property type="entry name" value="Periplasmic binding protein-like II"/>
    <property type="match status" value="1"/>
</dbReference>
<feature type="signal peptide" evidence="2">
    <location>
        <begin position="1"/>
        <end position="26"/>
    </location>
</feature>
<organism evidence="4 5">
    <name type="scientific">Microbacterium commune</name>
    <dbReference type="NCBI Taxonomy" id="2762219"/>
    <lineage>
        <taxon>Bacteria</taxon>
        <taxon>Bacillati</taxon>
        <taxon>Actinomycetota</taxon>
        <taxon>Actinomycetes</taxon>
        <taxon>Micrococcales</taxon>
        <taxon>Microbacteriaceae</taxon>
        <taxon>Microbacterium</taxon>
    </lineage>
</organism>
<keyword evidence="1 2" id="KW-0732">Signal</keyword>
<comment type="caution">
    <text evidence="4">The sequence shown here is derived from an EMBL/GenBank/DDBJ whole genome shotgun (WGS) entry which is preliminary data.</text>
</comment>
<accession>A0ABR8W3H9</accession>
<evidence type="ECO:0000256" key="2">
    <source>
        <dbReference type="SAM" id="SignalP"/>
    </source>
</evidence>
<evidence type="ECO:0000256" key="1">
    <source>
        <dbReference type="ARBA" id="ARBA00022729"/>
    </source>
</evidence>
<evidence type="ECO:0000313" key="4">
    <source>
        <dbReference type="EMBL" id="MBD8011584.1"/>
    </source>
</evidence>